<dbReference type="EMBL" id="JACIGE010000011">
    <property type="protein sequence ID" value="MBB4248536.1"/>
    <property type="molecule type" value="Genomic_DNA"/>
</dbReference>
<dbReference type="PANTHER" id="PTHR42958">
    <property type="entry name" value="HYDROGENASE-2 LARGE CHAIN"/>
    <property type="match status" value="1"/>
</dbReference>
<comment type="cofactor">
    <cofactor evidence="1">
        <name>Ni(2+)</name>
        <dbReference type="ChEBI" id="CHEBI:49786"/>
    </cofactor>
</comment>
<dbReference type="RefSeq" id="WP_153116322.1">
    <property type="nucleotide sequence ID" value="NZ_JACIGE010000011.1"/>
</dbReference>
<feature type="binding site" evidence="1">
    <location>
        <position position="379"/>
    </location>
    <ligand>
        <name>Ni(2+)</name>
        <dbReference type="ChEBI" id="CHEBI:49786"/>
    </ligand>
</feature>
<dbReference type="OrthoDB" id="9157196at2"/>
<feature type="binding site" evidence="1">
    <location>
        <position position="382"/>
    </location>
    <ligand>
        <name>Fe cation</name>
        <dbReference type="ChEBI" id="CHEBI:24875"/>
    </ligand>
</feature>
<dbReference type="Pfam" id="PF00374">
    <property type="entry name" value="NiFeSe_Hases"/>
    <property type="match status" value="1"/>
</dbReference>
<keyword evidence="1" id="KW-0533">Nickel</keyword>
<dbReference type="SUPFAM" id="SSF56762">
    <property type="entry name" value="HydB/Nqo4-like"/>
    <property type="match status" value="1"/>
</dbReference>
<keyword evidence="1" id="KW-0479">Metal-binding</keyword>
<proteinExistence type="predicted"/>
<sequence length="389" mass="40768">MSVAGSIELTLQWDGHAVRRAGVASSRPLPSRLLPGRSPSEAEAMIALLFGVCGRAQTVAAAQAIEAARGVEVPREIQLQREAALLAEALYELSWRILLDLPALAGEAPQPERLAALRAELQHLPGQGRQAPGWWHVAADESARRAWGEAAGRIERLLARHIFAAAPSDWLEMASMASVAAWVGIAPTPAARHFGKVWGDPLGRCSTPLLPRLSAAQAAAALPAGTLLEEHFASAPTWQGAPAETGALARTATHPLIAEALAGQGNTVATRLLARFVELALLPARLARLAAGQIGTPWAARYSPAPASGISSTETARGVLLHQVELDGERVGRYGIVAPTEWNFHPDGAFAQGLAGLTAASSGAAARAAEWLAHSLDPCVACRIEVIHA</sequence>
<dbReference type="AlphaFoldDB" id="A0A840G9L9"/>
<dbReference type="Proteomes" id="UP000587070">
    <property type="component" value="Unassembled WGS sequence"/>
</dbReference>
<evidence type="ECO:0000313" key="3">
    <source>
        <dbReference type="Proteomes" id="UP000587070"/>
    </source>
</evidence>
<name>A0A840G9L9_RHOTE</name>
<protein>
    <recommendedName>
        <fullName evidence="4">Ni,Fe-hydrogenase I large subunit</fullName>
    </recommendedName>
</protein>
<evidence type="ECO:0000313" key="2">
    <source>
        <dbReference type="EMBL" id="MBB4248536.1"/>
    </source>
</evidence>
<comment type="caution">
    <text evidence="2">The sequence shown here is derived from an EMBL/GenBank/DDBJ whole genome shotgun (WGS) entry which is preliminary data.</text>
</comment>
<dbReference type="PANTHER" id="PTHR42958:SF4">
    <property type="entry name" value="HYDROGENASE EXPRESSION_FORMATION PROTEIN HUPK"/>
    <property type="match status" value="1"/>
</dbReference>
<dbReference type="Gene3D" id="1.10.645.10">
    <property type="entry name" value="Cytochrome-c3 Hydrogenase, chain B"/>
    <property type="match status" value="2"/>
</dbReference>
<organism evidence="2 3">
    <name type="scientific">Rhodocyclus tenuis</name>
    <name type="common">Rhodospirillum tenue</name>
    <dbReference type="NCBI Taxonomy" id="1066"/>
    <lineage>
        <taxon>Bacteria</taxon>
        <taxon>Pseudomonadati</taxon>
        <taxon>Pseudomonadota</taxon>
        <taxon>Betaproteobacteria</taxon>
        <taxon>Rhodocyclales</taxon>
        <taxon>Rhodocyclaceae</taxon>
        <taxon>Rhodocyclus</taxon>
    </lineage>
</organism>
<keyword evidence="1" id="KW-0408">Iron</keyword>
<keyword evidence="3" id="KW-1185">Reference proteome</keyword>
<dbReference type="InterPro" id="IPR029014">
    <property type="entry name" value="NiFe-Hase_large"/>
</dbReference>
<keyword evidence="1" id="KW-0460">Magnesium</keyword>
<dbReference type="InterPro" id="IPR050867">
    <property type="entry name" value="NiFe/NiFeSe_hydrgnase_LSU"/>
</dbReference>
<evidence type="ECO:0008006" key="4">
    <source>
        <dbReference type="Google" id="ProtNLM"/>
    </source>
</evidence>
<dbReference type="InterPro" id="IPR001501">
    <property type="entry name" value="Ni-dep_hyd_lsu"/>
</dbReference>
<comment type="cofactor">
    <cofactor evidence="1">
        <name>Fe cation</name>
        <dbReference type="ChEBI" id="CHEBI:24875"/>
    </cofactor>
</comment>
<reference evidence="2 3" key="1">
    <citation type="submission" date="2020-08" db="EMBL/GenBank/DDBJ databases">
        <title>Genome sequencing of Purple Non-Sulfur Bacteria from various extreme environments.</title>
        <authorList>
            <person name="Mayer M."/>
        </authorList>
    </citation>
    <scope>NUCLEOTIDE SEQUENCE [LARGE SCALE GENOMIC DNA]</scope>
    <source>
        <strain evidence="2 3">2761</strain>
    </source>
</reference>
<gene>
    <name evidence="2" type="ORF">GGD90_002928</name>
</gene>
<accession>A0A840G9L9</accession>
<evidence type="ECO:0000256" key="1">
    <source>
        <dbReference type="PIRSR" id="PIRSR601501-1"/>
    </source>
</evidence>
<feature type="binding site" evidence="1">
    <location>
        <position position="336"/>
    </location>
    <ligand>
        <name>Mg(2+)</name>
        <dbReference type="ChEBI" id="CHEBI:18420"/>
    </ligand>
</feature>
<dbReference type="GO" id="GO:0016151">
    <property type="term" value="F:nickel cation binding"/>
    <property type="evidence" value="ECO:0007669"/>
    <property type="project" value="InterPro"/>
</dbReference>